<evidence type="ECO:0000256" key="1">
    <source>
        <dbReference type="SAM" id="MobiDB-lite"/>
    </source>
</evidence>
<feature type="region of interest" description="Disordered" evidence="1">
    <location>
        <begin position="23"/>
        <end position="78"/>
    </location>
</feature>
<name>Q4RFE7_TETNG</name>
<reference evidence="3" key="1">
    <citation type="journal article" date="2004" name="Nature">
        <title>Genome duplication in the teleost fish Tetraodon nigroviridis reveals the early vertebrate proto-karyotype.</title>
        <authorList>
            <person name="Jaillon O."/>
            <person name="Aury J.-M."/>
            <person name="Brunet F."/>
            <person name="Petit J.-L."/>
            <person name="Stange-Thomann N."/>
            <person name="Mauceli E."/>
            <person name="Bouneau L."/>
            <person name="Fischer C."/>
            <person name="Ozouf-Costaz C."/>
            <person name="Bernot A."/>
            <person name="Nicaud S."/>
            <person name="Jaffe D."/>
            <person name="Fisher S."/>
            <person name="Lutfalla G."/>
            <person name="Dossat C."/>
            <person name="Segurens B."/>
            <person name="Dasilva C."/>
            <person name="Salanoubat M."/>
            <person name="Levy M."/>
            <person name="Boudet N."/>
            <person name="Castellano S."/>
            <person name="Anthouard V."/>
            <person name="Jubin C."/>
            <person name="Castelli V."/>
            <person name="Katinka M."/>
            <person name="Vacherie B."/>
            <person name="Biemont C."/>
            <person name="Skalli Z."/>
            <person name="Cattolico L."/>
            <person name="Poulain J."/>
            <person name="De Berardinis V."/>
            <person name="Cruaud C."/>
            <person name="Duprat S."/>
            <person name="Brottier P."/>
            <person name="Coutanceau J.-P."/>
            <person name="Gouzy J."/>
            <person name="Parra G."/>
            <person name="Lardier G."/>
            <person name="Chapple C."/>
            <person name="McKernan K.J."/>
            <person name="McEwan P."/>
            <person name="Bosak S."/>
            <person name="Kellis M."/>
            <person name="Volff J.-N."/>
            <person name="Guigo R."/>
            <person name="Zody M.C."/>
            <person name="Mesirov J."/>
            <person name="Lindblad-Toh K."/>
            <person name="Birren B."/>
            <person name="Nusbaum C."/>
            <person name="Kahn D."/>
            <person name="Robinson-Rechavi M."/>
            <person name="Laudet V."/>
            <person name="Schachter V."/>
            <person name="Quetier F."/>
            <person name="Saurin W."/>
            <person name="Scarpelli C."/>
            <person name="Wincker P."/>
            <person name="Lander E.S."/>
            <person name="Weissenbach J."/>
            <person name="Roest Crollius H."/>
        </authorList>
    </citation>
    <scope>NUCLEOTIDE SEQUENCE [LARGE SCALE GENOMIC DNA]</scope>
</reference>
<keyword evidence="2" id="KW-0732">Signal</keyword>
<dbReference type="AlphaFoldDB" id="Q4RFE7"/>
<reference evidence="3" key="2">
    <citation type="submission" date="2004-02" db="EMBL/GenBank/DDBJ databases">
        <authorList>
            <consortium name="Genoscope"/>
            <consortium name="Whitehead Institute Centre for Genome Research"/>
        </authorList>
    </citation>
    <scope>NUCLEOTIDE SEQUENCE</scope>
</reference>
<protein>
    <submittedName>
        <fullName evidence="3">Chromosome 8 SCAF15119, whole genome shotgun sequence</fullName>
    </submittedName>
</protein>
<feature type="compositionally biased region" description="Polar residues" evidence="1">
    <location>
        <begin position="57"/>
        <end position="66"/>
    </location>
</feature>
<proteinExistence type="predicted"/>
<organism evidence="3">
    <name type="scientific">Tetraodon nigroviridis</name>
    <name type="common">Spotted green pufferfish</name>
    <name type="synonym">Chelonodon nigroviridis</name>
    <dbReference type="NCBI Taxonomy" id="99883"/>
    <lineage>
        <taxon>Eukaryota</taxon>
        <taxon>Metazoa</taxon>
        <taxon>Chordata</taxon>
        <taxon>Craniata</taxon>
        <taxon>Vertebrata</taxon>
        <taxon>Euteleostomi</taxon>
        <taxon>Actinopterygii</taxon>
        <taxon>Neopterygii</taxon>
        <taxon>Teleostei</taxon>
        <taxon>Neoteleostei</taxon>
        <taxon>Acanthomorphata</taxon>
        <taxon>Eupercaria</taxon>
        <taxon>Tetraodontiformes</taxon>
        <taxon>Tetradontoidea</taxon>
        <taxon>Tetraodontidae</taxon>
        <taxon>Tetraodon</taxon>
    </lineage>
</organism>
<dbReference type="EMBL" id="CAAE01015119">
    <property type="protein sequence ID" value="CAG12885.1"/>
    <property type="molecule type" value="Genomic_DNA"/>
</dbReference>
<sequence>MHGRMLHICALMRSASFVASLMPAPAPVAGPSHTPRPRPPPVHQHKGWRGRGHALSQRHNLQQPSPASLHPLLSEHCR</sequence>
<gene>
    <name evidence="3" type="ORF">GSTENG00035351001</name>
</gene>
<dbReference type="KEGG" id="tng:GSTEN00035351G001"/>
<feature type="chain" id="PRO_5004242971" evidence="2">
    <location>
        <begin position="21"/>
        <end position="78"/>
    </location>
</feature>
<evidence type="ECO:0000313" key="3">
    <source>
        <dbReference type="EMBL" id="CAG12885.1"/>
    </source>
</evidence>
<feature type="signal peptide" evidence="2">
    <location>
        <begin position="1"/>
        <end position="20"/>
    </location>
</feature>
<evidence type="ECO:0000256" key="2">
    <source>
        <dbReference type="SAM" id="SignalP"/>
    </source>
</evidence>
<accession>Q4RFE7</accession>
<feature type="compositionally biased region" description="Basic residues" evidence="1">
    <location>
        <begin position="43"/>
        <end position="52"/>
    </location>
</feature>